<proteinExistence type="predicted"/>
<keyword evidence="2" id="KW-1185">Reference proteome</keyword>
<organism evidence="1 2">
    <name type="scientific">Paenibacillus mesotrionivorans</name>
    <dbReference type="NCBI Taxonomy" id="3160968"/>
    <lineage>
        <taxon>Bacteria</taxon>
        <taxon>Bacillati</taxon>
        <taxon>Bacillota</taxon>
        <taxon>Bacilli</taxon>
        <taxon>Bacillales</taxon>
        <taxon>Paenibacillaceae</taxon>
        <taxon>Paenibacillus</taxon>
    </lineage>
</organism>
<sequence length="769" mass="87583">MVKLFSKETTYYRQSLLLILVIATLPGLLLSGLMYWGAGGQIEEELHQLHQQKIHERAETIDDTLSHLEMSLGHWAFEPQFDYLLNNKDFWKNYTQAWDITKTLLVIQSTSELIERVELYLEGSEEGGIRFNPEHNVIEQPELNEQYMALLRQDRSIFWTYPGSGNANNRDLALVQKVPGNSSEPIGFLMVRINMDKLGQLVETLTPYNGAKTLLVREDGGIIIGTGVGEKDEPFVADMIRDIQAKSSEEGLYFSNWKGSKYSVTYDRFSQLINHWGYISAAPIRSITTPLLSISKLIIIVSLIGLLLAVSLAWLASRRIYSPIGKLVRMLGGEKSGTAAKDIDEFSLINQRWQALNRENNSLQSKLKHELPHLKESFLQQLIQGYLYRYSGPELISRFSQYGGNVEQGIFTVVYLQLIGFDRLMDRFNKGDEGLVTFAACNIIEEITAGNLEQGYVINFHDLSIAVLIVERGNHQRDRIYAVCREVTQTINRILRMRATVVIGPTTDHITQVASVFEKAKSATRYRSFENENQILDMEQPDLFFETGSFNYPFAVERELIQALRAGEREEAVRQLTLFVEAMSAEGMKEIDVQQGLMRLLAGILNAVSQVGVNPASLTNGGNIFEALSQIRDPQSILQWFRENIVETYMKELEKRSNDQVKRMIEQAKQYLQEYYAKDISLESCADHVGATSHLLSKAFKYEVGINFTEYLTELRMDKAKALLKDSDIMINEIALLVGYQPSYFIRLFKKLEGITPGRFREMVRGQEG</sequence>
<comment type="caution">
    <text evidence="1">The sequence shown here is derived from an EMBL/GenBank/DDBJ whole genome shotgun (WGS) entry which is preliminary data.</text>
</comment>
<dbReference type="EMBL" id="JBJURJ010000025">
    <property type="protein sequence ID" value="MFM9332086.1"/>
    <property type="molecule type" value="Genomic_DNA"/>
</dbReference>
<accession>A0ACC7P7Z7</accession>
<name>A0ACC7P7Z7_9BACL</name>
<reference evidence="1" key="1">
    <citation type="submission" date="2024-12" db="EMBL/GenBank/DDBJ databases">
        <authorList>
            <person name="Wu N."/>
        </authorList>
    </citation>
    <scope>NUCLEOTIDE SEQUENCE</scope>
    <source>
        <strain evidence="1">P15</strain>
    </source>
</reference>
<protein>
    <submittedName>
        <fullName evidence="1">AraC family transcriptional regulator</fullName>
    </submittedName>
</protein>
<evidence type="ECO:0000313" key="1">
    <source>
        <dbReference type="EMBL" id="MFM9332086.1"/>
    </source>
</evidence>
<dbReference type="Proteomes" id="UP001631969">
    <property type="component" value="Unassembled WGS sequence"/>
</dbReference>
<evidence type="ECO:0000313" key="2">
    <source>
        <dbReference type="Proteomes" id="UP001631969"/>
    </source>
</evidence>
<gene>
    <name evidence="1" type="ORF">ACI1P1_27685</name>
</gene>